<sequence length="95" mass="10865">MEARRLALLYSLCSTPLSFRLRSPHQPNPSTRLCFLSNYSRPFPGFQGDCLWTSESLHRRPLKMDSETSGLANHVRELLLNVSEERKDQVSSTLS</sequence>
<evidence type="ECO:0000313" key="1">
    <source>
        <dbReference type="EMBL" id="KAK8565146.1"/>
    </source>
</evidence>
<organism evidence="1 2">
    <name type="scientific">Hibiscus sabdariffa</name>
    <name type="common">roselle</name>
    <dbReference type="NCBI Taxonomy" id="183260"/>
    <lineage>
        <taxon>Eukaryota</taxon>
        <taxon>Viridiplantae</taxon>
        <taxon>Streptophyta</taxon>
        <taxon>Embryophyta</taxon>
        <taxon>Tracheophyta</taxon>
        <taxon>Spermatophyta</taxon>
        <taxon>Magnoliopsida</taxon>
        <taxon>eudicotyledons</taxon>
        <taxon>Gunneridae</taxon>
        <taxon>Pentapetalae</taxon>
        <taxon>rosids</taxon>
        <taxon>malvids</taxon>
        <taxon>Malvales</taxon>
        <taxon>Malvaceae</taxon>
        <taxon>Malvoideae</taxon>
        <taxon>Hibiscus</taxon>
    </lineage>
</organism>
<dbReference type="EMBL" id="JBBPBM010000010">
    <property type="protein sequence ID" value="KAK8565146.1"/>
    <property type="molecule type" value="Genomic_DNA"/>
</dbReference>
<evidence type="ECO:0000313" key="2">
    <source>
        <dbReference type="Proteomes" id="UP001472677"/>
    </source>
</evidence>
<keyword evidence="2" id="KW-1185">Reference proteome</keyword>
<reference evidence="1 2" key="1">
    <citation type="journal article" date="2024" name="G3 (Bethesda)">
        <title>Genome assembly of Hibiscus sabdariffa L. provides insights into metabolisms of medicinal natural products.</title>
        <authorList>
            <person name="Kim T."/>
        </authorList>
    </citation>
    <scope>NUCLEOTIDE SEQUENCE [LARGE SCALE GENOMIC DNA]</scope>
    <source>
        <strain evidence="1">TK-2024</strain>
        <tissue evidence="1">Old leaves</tissue>
    </source>
</reference>
<proteinExistence type="predicted"/>
<dbReference type="Proteomes" id="UP001472677">
    <property type="component" value="Unassembled WGS sequence"/>
</dbReference>
<gene>
    <name evidence="1" type="ORF">V6N12_058720</name>
</gene>
<accession>A0ABR2ETE9</accession>
<protein>
    <submittedName>
        <fullName evidence="1">Uncharacterized protein</fullName>
    </submittedName>
</protein>
<name>A0ABR2ETE9_9ROSI</name>
<comment type="caution">
    <text evidence="1">The sequence shown here is derived from an EMBL/GenBank/DDBJ whole genome shotgun (WGS) entry which is preliminary data.</text>
</comment>